<dbReference type="EMBL" id="PTJC01000007">
    <property type="protein sequence ID" value="PPK84673.1"/>
    <property type="molecule type" value="Genomic_DNA"/>
</dbReference>
<organism evidence="4 5">
    <name type="scientific">Neolewinella xylanilytica</name>
    <dbReference type="NCBI Taxonomy" id="1514080"/>
    <lineage>
        <taxon>Bacteria</taxon>
        <taxon>Pseudomonadati</taxon>
        <taxon>Bacteroidota</taxon>
        <taxon>Saprospiria</taxon>
        <taxon>Saprospirales</taxon>
        <taxon>Lewinellaceae</taxon>
        <taxon>Neolewinella</taxon>
    </lineage>
</organism>
<dbReference type="Proteomes" id="UP000237662">
    <property type="component" value="Unassembled WGS sequence"/>
</dbReference>
<dbReference type="GO" id="GO:0010181">
    <property type="term" value="F:FMN binding"/>
    <property type="evidence" value="ECO:0007669"/>
    <property type="project" value="InterPro"/>
</dbReference>
<sequence length="178" mass="19476">MATKVADQQLDKALKQLSYGFYIVATRKGGEDLETRDEDWVSAATVSWAMQSSFHPPLITIAVQKDSDLNETIQKAQSFSLTVLGKSDEKLIKQFAEQTEVDYSNSKVNGISYKEGETGAPILDCGIATLECKLEDALTTPGDHLLFVGRIVSATSKDGQPITEADTRKHYEGTSPRS</sequence>
<dbReference type="AlphaFoldDB" id="A0A2S6I1C2"/>
<dbReference type="InterPro" id="IPR002563">
    <property type="entry name" value="Flavin_Rdtase-like_dom"/>
</dbReference>
<evidence type="ECO:0000256" key="2">
    <source>
        <dbReference type="SAM" id="MobiDB-lite"/>
    </source>
</evidence>
<dbReference type="OrthoDB" id="9794638at2"/>
<dbReference type="SUPFAM" id="SSF50475">
    <property type="entry name" value="FMN-binding split barrel"/>
    <property type="match status" value="1"/>
</dbReference>
<evidence type="ECO:0000256" key="1">
    <source>
        <dbReference type="ARBA" id="ARBA00023002"/>
    </source>
</evidence>
<keyword evidence="1" id="KW-0560">Oxidoreductase</keyword>
<dbReference type="RefSeq" id="WP_104421392.1">
    <property type="nucleotide sequence ID" value="NZ_PTJC01000007.1"/>
</dbReference>
<dbReference type="PANTHER" id="PTHR30466">
    <property type="entry name" value="FLAVIN REDUCTASE"/>
    <property type="match status" value="1"/>
</dbReference>
<dbReference type="PANTHER" id="PTHR30466:SF1">
    <property type="entry name" value="FMN REDUCTASE (NADH) RUTF"/>
    <property type="match status" value="1"/>
</dbReference>
<dbReference type="GO" id="GO:0042602">
    <property type="term" value="F:riboflavin reductase (NADPH) activity"/>
    <property type="evidence" value="ECO:0007669"/>
    <property type="project" value="TreeGrafter"/>
</dbReference>
<feature type="domain" description="Flavin reductase like" evidence="3">
    <location>
        <begin position="14"/>
        <end position="171"/>
    </location>
</feature>
<keyword evidence="5" id="KW-1185">Reference proteome</keyword>
<dbReference type="Gene3D" id="2.30.110.10">
    <property type="entry name" value="Electron Transport, Fmn-binding Protein, Chain A"/>
    <property type="match status" value="1"/>
</dbReference>
<reference evidence="4 5" key="1">
    <citation type="submission" date="2018-02" db="EMBL/GenBank/DDBJ databases">
        <title>Genomic Encyclopedia of Archaeal and Bacterial Type Strains, Phase II (KMG-II): from individual species to whole genera.</title>
        <authorList>
            <person name="Goeker M."/>
        </authorList>
    </citation>
    <scope>NUCLEOTIDE SEQUENCE [LARGE SCALE GENOMIC DNA]</scope>
    <source>
        <strain evidence="4 5">DSM 29526</strain>
    </source>
</reference>
<comment type="caution">
    <text evidence="4">The sequence shown here is derived from an EMBL/GenBank/DDBJ whole genome shotgun (WGS) entry which is preliminary data.</text>
</comment>
<name>A0A2S6I1C2_9BACT</name>
<dbReference type="SMART" id="SM00903">
    <property type="entry name" value="Flavin_Reduct"/>
    <property type="match status" value="1"/>
</dbReference>
<feature type="region of interest" description="Disordered" evidence="2">
    <location>
        <begin position="158"/>
        <end position="178"/>
    </location>
</feature>
<accession>A0A2S6I1C2</accession>
<gene>
    <name evidence="4" type="ORF">CLV84_3835</name>
</gene>
<dbReference type="InterPro" id="IPR012349">
    <property type="entry name" value="Split_barrel_FMN-bd"/>
</dbReference>
<evidence type="ECO:0000313" key="4">
    <source>
        <dbReference type="EMBL" id="PPK84673.1"/>
    </source>
</evidence>
<protein>
    <submittedName>
        <fullName evidence="4">Flavin reductase (DIM6/NTAB) family NADH-FMN oxidoreductase RutF</fullName>
    </submittedName>
</protein>
<evidence type="ECO:0000259" key="3">
    <source>
        <dbReference type="SMART" id="SM00903"/>
    </source>
</evidence>
<evidence type="ECO:0000313" key="5">
    <source>
        <dbReference type="Proteomes" id="UP000237662"/>
    </source>
</evidence>
<proteinExistence type="predicted"/>
<dbReference type="Pfam" id="PF01613">
    <property type="entry name" value="Flavin_Reduct"/>
    <property type="match status" value="1"/>
</dbReference>
<dbReference type="InterPro" id="IPR050268">
    <property type="entry name" value="NADH-dep_flavin_reductase"/>
</dbReference>